<gene>
    <name evidence="2" type="primary">SNF8</name>
    <name evidence="2" type="ORF">CAAN4_A09406</name>
</gene>
<dbReference type="PANTHER" id="PTHR12806:SF0">
    <property type="entry name" value="VACUOLAR-SORTING PROTEIN SNF8"/>
    <property type="match status" value="1"/>
</dbReference>
<dbReference type="PANTHER" id="PTHR12806">
    <property type="entry name" value="EAP30 SUBUNIT OF ELL COMPLEX"/>
    <property type="match status" value="1"/>
</dbReference>
<dbReference type="SUPFAM" id="SSF46785">
    <property type="entry name" value="Winged helix' DNA-binding domain"/>
    <property type="match status" value="2"/>
</dbReference>
<comment type="similarity">
    <text evidence="1">Belongs to the SNF8 family.</text>
</comment>
<reference evidence="2 3" key="1">
    <citation type="submission" date="2024-01" db="EMBL/GenBank/DDBJ databases">
        <authorList>
            <consortium name="Genoscope - CEA"/>
            <person name="William W."/>
        </authorList>
    </citation>
    <scope>NUCLEOTIDE SEQUENCE [LARGE SCALE GENOMIC DNA]</scope>
    <source>
        <strain evidence="2 3">29B2s-10</strain>
    </source>
</reference>
<proteinExistence type="inferred from homology"/>
<name>A0ABP0E8Y8_9ASCO</name>
<dbReference type="InterPro" id="IPR036388">
    <property type="entry name" value="WH-like_DNA-bd_sf"/>
</dbReference>
<dbReference type="EMBL" id="OZ004253">
    <property type="protein sequence ID" value="CAK7893815.1"/>
    <property type="molecule type" value="Genomic_DNA"/>
</dbReference>
<sequence>MNLDHSRDAYIQLGQDLSRRQEDQLATQLAVFRSALVNFACDHGEEIKHNSEFRTKFTQMCQSVGVDPLELQLHASRVNGGLQTKANVPSSIKTAAEENFRLALAVRVVEVCHQTRELNGGLISTKELISRLQESEIATSKLTNSDITAALAVLDTLGGGYETLSINGKTWLKFTNNVTNDHKRVYELCEFTGGYVTNRLLRDNFGWDPVRCKTVVEEMIMNGFLWVDQGETEWQYWEPSWISS</sequence>
<evidence type="ECO:0000313" key="2">
    <source>
        <dbReference type="EMBL" id="CAK7893815.1"/>
    </source>
</evidence>
<dbReference type="InterPro" id="IPR036390">
    <property type="entry name" value="WH_DNA-bd_sf"/>
</dbReference>
<evidence type="ECO:0000313" key="3">
    <source>
        <dbReference type="Proteomes" id="UP001497600"/>
    </source>
</evidence>
<dbReference type="Proteomes" id="UP001497600">
    <property type="component" value="Chromosome A"/>
</dbReference>
<protein>
    <submittedName>
        <fullName evidence="2">Vacuolar-sorting protein Snf8p</fullName>
    </submittedName>
</protein>
<dbReference type="Gene3D" id="1.10.10.10">
    <property type="entry name" value="Winged helix-like DNA-binding domain superfamily/Winged helix DNA-binding domain"/>
    <property type="match status" value="2"/>
</dbReference>
<evidence type="ECO:0000256" key="1">
    <source>
        <dbReference type="ARBA" id="ARBA00009834"/>
    </source>
</evidence>
<dbReference type="Gene3D" id="6.10.140.180">
    <property type="match status" value="1"/>
</dbReference>
<dbReference type="InterPro" id="IPR040608">
    <property type="entry name" value="Snf8/Vps36"/>
</dbReference>
<accession>A0ABP0E8Y8</accession>
<dbReference type="InterPro" id="IPR016689">
    <property type="entry name" value="ESCRT-2_cplx_Snf8"/>
</dbReference>
<keyword evidence="3" id="KW-1185">Reference proteome</keyword>
<dbReference type="Pfam" id="PF04157">
    <property type="entry name" value="EAP30"/>
    <property type="match status" value="1"/>
</dbReference>
<organism evidence="2 3">
    <name type="scientific">[Candida] anglica</name>
    <dbReference type="NCBI Taxonomy" id="148631"/>
    <lineage>
        <taxon>Eukaryota</taxon>
        <taxon>Fungi</taxon>
        <taxon>Dikarya</taxon>
        <taxon>Ascomycota</taxon>
        <taxon>Saccharomycotina</taxon>
        <taxon>Pichiomycetes</taxon>
        <taxon>Debaryomycetaceae</taxon>
        <taxon>Kurtzmaniella</taxon>
    </lineage>
</organism>